<dbReference type="RefSeq" id="WP_036639328.1">
    <property type="nucleotide sequence ID" value="NZ_JAYRGJ010000020.1"/>
</dbReference>
<evidence type="ECO:0000313" key="1">
    <source>
        <dbReference type="EMBL" id="KFI24756.1"/>
    </source>
</evidence>
<keyword evidence="2" id="KW-1185">Reference proteome</keyword>
<gene>
    <name evidence="1" type="ORF">CG50_07875</name>
</gene>
<protein>
    <submittedName>
        <fullName evidence="1">Short-chain dehydrogenase</fullName>
    </submittedName>
</protein>
<name>A0A086XRV6_9RHOB</name>
<accession>A0A086XRV6</accession>
<sequence>MLIKIMLLFLGAMALLAMVAKALLPKVRSARGRCPACGRPKIGPGPCPCGKH</sequence>
<dbReference type="Proteomes" id="UP000028824">
    <property type="component" value="Unassembled WGS sequence"/>
</dbReference>
<comment type="caution">
    <text evidence="1">The sequence shown here is derived from an EMBL/GenBank/DDBJ whole genome shotgun (WGS) entry which is preliminary data.</text>
</comment>
<proteinExistence type="predicted"/>
<dbReference type="EMBL" id="JFZB01000035">
    <property type="protein sequence ID" value="KFI24756.1"/>
    <property type="molecule type" value="Genomic_DNA"/>
</dbReference>
<organism evidence="1 2">
    <name type="scientific">Paenirhodobacter enshiensis</name>
    <dbReference type="NCBI Taxonomy" id="1105367"/>
    <lineage>
        <taxon>Bacteria</taxon>
        <taxon>Pseudomonadati</taxon>
        <taxon>Pseudomonadota</taxon>
        <taxon>Alphaproteobacteria</taxon>
        <taxon>Rhodobacterales</taxon>
        <taxon>Rhodobacter group</taxon>
        <taxon>Paenirhodobacter</taxon>
    </lineage>
</organism>
<reference evidence="1 2" key="1">
    <citation type="submission" date="2014-03" db="EMBL/GenBank/DDBJ databases">
        <title>Genome of Paenirhodobacter enshiensis DW2-9.</title>
        <authorList>
            <person name="Wang D."/>
            <person name="Wang G."/>
        </authorList>
    </citation>
    <scope>NUCLEOTIDE SEQUENCE [LARGE SCALE GENOMIC DNA]</scope>
    <source>
        <strain evidence="1 2">DW2-9</strain>
    </source>
</reference>
<evidence type="ECO:0000313" key="2">
    <source>
        <dbReference type="Proteomes" id="UP000028824"/>
    </source>
</evidence>
<dbReference type="AlphaFoldDB" id="A0A086XRV6"/>
<dbReference type="STRING" id="1105367.CG50_07875"/>